<dbReference type="InterPro" id="IPR035979">
    <property type="entry name" value="RBD_domain_sf"/>
</dbReference>
<dbReference type="Pfam" id="PF02136">
    <property type="entry name" value="NTF2"/>
    <property type="match status" value="1"/>
</dbReference>
<feature type="compositionally biased region" description="Gly residues" evidence="2">
    <location>
        <begin position="488"/>
        <end position="515"/>
    </location>
</feature>
<dbReference type="SUPFAM" id="SSF54928">
    <property type="entry name" value="RNA-binding domain, RBD"/>
    <property type="match status" value="1"/>
</dbReference>
<keyword evidence="1" id="KW-0694">RNA-binding</keyword>
<dbReference type="Gene3D" id="3.10.450.50">
    <property type="match status" value="1"/>
</dbReference>
<dbReference type="GO" id="GO:0005829">
    <property type="term" value="C:cytosol"/>
    <property type="evidence" value="ECO:0007669"/>
    <property type="project" value="TreeGrafter"/>
</dbReference>
<dbReference type="GeneID" id="54414741"/>
<feature type="compositionally biased region" description="Low complexity" evidence="2">
    <location>
        <begin position="237"/>
        <end position="255"/>
    </location>
</feature>
<evidence type="ECO:0000259" key="3">
    <source>
        <dbReference type="PROSITE" id="PS50177"/>
    </source>
</evidence>
<feature type="compositionally biased region" description="Low complexity" evidence="2">
    <location>
        <begin position="180"/>
        <end position="203"/>
    </location>
</feature>
<dbReference type="SUPFAM" id="SSF54427">
    <property type="entry name" value="NTF2-like"/>
    <property type="match status" value="1"/>
</dbReference>
<feature type="compositionally biased region" description="Basic and acidic residues" evidence="2">
    <location>
        <begin position="207"/>
        <end position="223"/>
    </location>
</feature>
<dbReference type="InterPro" id="IPR018222">
    <property type="entry name" value="Nuclear_transport_factor_2_euk"/>
</dbReference>
<feature type="region of interest" description="Disordered" evidence="2">
    <location>
        <begin position="320"/>
        <end position="389"/>
    </location>
</feature>
<dbReference type="PANTHER" id="PTHR10693">
    <property type="entry name" value="RAS GTPASE-ACTIVATING PROTEIN-BINDING PROTEIN"/>
    <property type="match status" value="1"/>
</dbReference>
<evidence type="ECO:0000313" key="4">
    <source>
        <dbReference type="EMBL" id="KAF1815323.1"/>
    </source>
</evidence>
<evidence type="ECO:0000256" key="2">
    <source>
        <dbReference type="SAM" id="MobiDB-lite"/>
    </source>
</evidence>
<keyword evidence="5" id="KW-1185">Reference proteome</keyword>
<dbReference type="SMART" id="SM00360">
    <property type="entry name" value="RRM"/>
    <property type="match status" value="1"/>
</dbReference>
<dbReference type="InterPro" id="IPR002075">
    <property type="entry name" value="NTF2_dom"/>
</dbReference>
<feature type="compositionally biased region" description="Basic and acidic residues" evidence="2">
    <location>
        <begin position="256"/>
        <end position="270"/>
    </location>
</feature>
<dbReference type="PANTHER" id="PTHR10693:SF20">
    <property type="entry name" value="AT27578P"/>
    <property type="match status" value="1"/>
</dbReference>
<name>A0A6G1GBA4_9PEZI</name>
<feature type="region of interest" description="Disordered" evidence="2">
    <location>
        <begin position="468"/>
        <end position="515"/>
    </location>
</feature>
<dbReference type="Gene3D" id="3.30.70.330">
    <property type="match status" value="1"/>
</dbReference>
<feature type="compositionally biased region" description="Low complexity" evidence="2">
    <location>
        <begin position="320"/>
        <end position="348"/>
    </location>
</feature>
<proteinExistence type="predicted"/>
<dbReference type="EMBL" id="ML975151">
    <property type="protein sequence ID" value="KAF1815323.1"/>
    <property type="molecule type" value="Genomic_DNA"/>
</dbReference>
<dbReference type="GO" id="GO:1990861">
    <property type="term" value="C:Ubp3-Bre5 deubiquitination complex"/>
    <property type="evidence" value="ECO:0007669"/>
    <property type="project" value="TreeGrafter"/>
</dbReference>
<dbReference type="InterPro" id="IPR032710">
    <property type="entry name" value="NTF2-like_dom_sf"/>
</dbReference>
<evidence type="ECO:0000313" key="5">
    <source>
        <dbReference type="Proteomes" id="UP000504638"/>
    </source>
</evidence>
<sequence>MATEVVAPTINGSYAGHSEDPSAIIAANHGDATTTTAADGGDKPYPAEQVAWLFLEQYYTTLSHDPEKLYLFYNKRSQFIYGIEEEKVPVCIGQRQINERIKQIDCQFAKVRITNVDSQASDNKILIQVIGEMSLKASNKAEPPRRFVHSFILAEQSNGYFVLNDIFRSLKEDDEEYGEEPAAVAAAPAEEPVTAPERAVAPVSEPTKADDSAEGAVKEEAPAKEALVNGNGKVGHEPAAPQPEAAPSVPEPAVETPKEVVEPVKPKEPEQAPVPTQPKPAPAATPSAPPKPAAPKTWASLAASANKVATPAISASVGQARPAAAPKAEATHGAPTAGNGPSASSPSASKKDTPTDTESAEGWQTAGTDHHKKTNRQSTAQPAGAAPADSQVARAYIKNVYDTVGEESLRAALEKFGIQYCDISRPKNCAFVDFATQAGFNAAVAANPHQVGTDQVYVEERRVRPASGFFGGRGMGSRGRGGIDRGRGGVQGGRGRGGVQGGRGTGGRGGQGVTA</sequence>
<evidence type="ECO:0000256" key="1">
    <source>
        <dbReference type="ARBA" id="ARBA00022884"/>
    </source>
</evidence>
<feature type="domain" description="NTF2" evidence="3">
    <location>
        <begin position="50"/>
        <end position="169"/>
    </location>
</feature>
<dbReference type="OrthoDB" id="339151at2759"/>
<reference evidence="6" key="2">
    <citation type="submission" date="2020-04" db="EMBL/GenBank/DDBJ databases">
        <authorList>
            <consortium name="NCBI Genome Project"/>
        </authorList>
    </citation>
    <scope>NUCLEOTIDE SEQUENCE</scope>
    <source>
        <strain evidence="6">CBS 781.70</strain>
    </source>
</reference>
<dbReference type="GO" id="GO:0003729">
    <property type="term" value="F:mRNA binding"/>
    <property type="evidence" value="ECO:0007669"/>
    <property type="project" value="TreeGrafter"/>
</dbReference>
<dbReference type="Pfam" id="PF00076">
    <property type="entry name" value="RRM_1"/>
    <property type="match status" value="1"/>
</dbReference>
<feature type="compositionally biased region" description="Pro residues" evidence="2">
    <location>
        <begin position="275"/>
        <end position="293"/>
    </location>
</feature>
<dbReference type="GO" id="GO:0016579">
    <property type="term" value="P:protein deubiquitination"/>
    <property type="evidence" value="ECO:0007669"/>
    <property type="project" value="TreeGrafter"/>
</dbReference>
<protein>
    <recommendedName>
        <fullName evidence="3">NTF2 domain-containing protein</fullName>
    </recommendedName>
</protein>
<dbReference type="RefSeq" id="XP_033536954.1">
    <property type="nucleotide sequence ID" value="XM_033674171.1"/>
</dbReference>
<dbReference type="InterPro" id="IPR000504">
    <property type="entry name" value="RRM_dom"/>
</dbReference>
<dbReference type="InterPro" id="IPR012677">
    <property type="entry name" value="Nucleotide-bd_a/b_plait_sf"/>
</dbReference>
<dbReference type="PROSITE" id="PS50177">
    <property type="entry name" value="NTF2_DOMAIN"/>
    <property type="match status" value="1"/>
</dbReference>
<evidence type="ECO:0000313" key="6">
    <source>
        <dbReference type="RefSeq" id="XP_033536954.1"/>
    </source>
</evidence>
<organism evidence="4">
    <name type="scientific">Eremomyces bilateralis CBS 781.70</name>
    <dbReference type="NCBI Taxonomy" id="1392243"/>
    <lineage>
        <taxon>Eukaryota</taxon>
        <taxon>Fungi</taxon>
        <taxon>Dikarya</taxon>
        <taxon>Ascomycota</taxon>
        <taxon>Pezizomycotina</taxon>
        <taxon>Dothideomycetes</taxon>
        <taxon>Dothideomycetes incertae sedis</taxon>
        <taxon>Eremomycetales</taxon>
        <taxon>Eremomycetaceae</taxon>
        <taxon>Eremomyces</taxon>
    </lineage>
</organism>
<dbReference type="AlphaFoldDB" id="A0A6G1GBA4"/>
<dbReference type="CDD" id="cd00780">
    <property type="entry name" value="NTF2"/>
    <property type="match status" value="1"/>
</dbReference>
<dbReference type="InterPro" id="IPR039539">
    <property type="entry name" value="Ras_GTPase_bind_prot"/>
</dbReference>
<dbReference type="Proteomes" id="UP000504638">
    <property type="component" value="Unplaced"/>
</dbReference>
<feature type="compositionally biased region" description="Gly residues" evidence="2">
    <location>
        <begin position="469"/>
        <end position="480"/>
    </location>
</feature>
<gene>
    <name evidence="4 6" type="ORF">P152DRAFT_181956</name>
</gene>
<dbReference type="GO" id="GO:1990904">
    <property type="term" value="C:ribonucleoprotein complex"/>
    <property type="evidence" value="ECO:0007669"/>
    <property type="project" value="TreeGrafter"/>
</dbReference>
<feature type="region of interest" description="Disordered" evidence="2">
    <location>
        <begin position="178"/>
        <end position="299"/>
    </location>
</feature>
<reference evidence="6" key="3">
    <citation type="submission" date="2025-04" db="UniProtKB">
        <authorList>
            <consortium name="RefSeq"/>
        </authorList>
    </citation>
    <scope>IDENTIFICATION</scope>
    <source>
        <strain evidence="6">CBS 781.70</strain>
    </source>
</reference>
<accession>A0A6G1GBA4</accession>
<dbReference type="GO" id="GO:0034517">
    <property type="term" value="P:ribophagy"/>
    <property type="evidence" value="ECO:0007669"/>
    <property type="project" value="TreeGrafter"/>
</dbReference>
<reference evidence="4 6" key="1">
    <citation type="submission" date="2020-01" db="EMBL/GenBank/DDBJ databases">
        <authorList>
            <consortium name="DOE Joint Genome Institute"/>
            <person name="Haridas S."/>
            <person name="Albert R."/>
            <person name="Binder M."/>
            <person name="Bloem J."/>
            <person name="Labutti K."/>
            <person name="Salamov A."/>
            <person name="Andreopoulos B."/>
            <person name="Baker S.E."/>
            <person name="Barry K."/>
            <person name="Bills G."/>
            <person name="Bluhm B.H."/>
            <person name="Cannon C."/>
            <person name="Castanera R."/>
            <person name="Culley D.E."/>
            <person name="Daum C."/>
            <person name="Ezra D."/>
            <person name="Gonzalez J.B."/>
            <person name="Henrissat B."/>
            <person name="Kuo A."/>
            <person name="Liang C."/>
            <person name="Lipzen A."/>
            <person name="Lutzoni F."/>
            <person name="Magnuson J."/>
            <person name="Mondo S."/>
            <person name="Nolan M."/>
            <person name="Ohm R."/>
            <person name="Pangilinan J."/>
            <person name="Park H.-J."/>
            <person name="Ramirez L."/>
            <person name="Alfaro M."/>
            <person name="Sun H."/>
            <person name="Tritt A."/>
            <person name="Yoshinaga Y."/>
            <person name="Zwiers L.-H."/>
            <person name="Turgeon B.G."/>
            <person name="Goodwin S.B."/>
            <person name="Spatafora J.W."/>
            <person name="Crous P.W."/>
            <person name="Grigoriev I.V."/>
        </authorList>
    </citation>
    <scope>NUCLEOTIDE SEQUENCE</scope>
    <source>
        <strain evidence="4 6">CBS 781.70</strain>
    </source>
</reference>